<comment type="caution">
    <text evidence="1">The sequence shown here is derived from an EMBL/GenBank/DDBJ whole genome shotgun (WGS) entry which is preliminary data.</text>
</comment>
<protein>
    <submittedName>
        <fullName evidence="1">Uncharacterized protein</fullName>
    </submittedName>
</protein>
<dbReference type="EMBL" id="AVOT02026772">
    <property type="protein sequence ID" value="MBW0518639.1"/>
    <property type="molecule type" value="Genomic_DNA"/>
</dbReference>
<gene>
    <name evidence="1" type="ORF">O181_058354</name>
</gene>
<name>A0A9Q3EC58_9BASI</name>
<proteinExistence type="predicted"/>
<sequence length="111" mass="12657">MAMSKLATNPTDTEDNMNNQISQAMALIKNEHMINLDRRNVKSWENRISIILDNFIDEPSFLCPEGPTPSSNEKICCGILIYSLPEEIQSKENTYNCERLSMIPLGNYTML</sequence>
<dbReference type="Proteomes" id="UP000765509">
    <property type="component" value="Unassembled WGS sequence"/>
</dbReference>
<dbReference type="AlphaFoldDB" id="A0A9Q3EC58"/>
<keyword evidence="2" id="KW-1185">Reference proteome</keyword>
<reference evidence="1" key="1">
    <citation type="submission" date="2021-03" db="EMBL/GenBank/DDBJ databases">
        <title>Draft genome sequence of rust myrtle Austropuccinia psidii MF-1, a brazilian biotype.</title>
        <authorList>
            <person name="Quecine M.C."/>
            <person name="Pachon D.M.R."/>
            <person name="Bonatelli M.L."/>
            <person name="Correr F.H."/>
            <person name="Franceschini L.M."/>
            <person name="Leite T.F."/>
            <person name="Margarido G.R.A."/>
            <person name="Almeida C.A."/>
            <person name="Ferrarezi J.A."/>
            <person name="Labate C.A."/>
        </authorList>
    </citation>
    <scope>NUCLEOTIDE SEQUENCE</scope>
    <source>
        <strain evidence="1">MF-1</strain>
    </source>
</reference>
<organism evidence="1 2">
    <name type="scientific">Austropuccinia psidii MF-1</name>
    <dbReference type="NCBI Taxonomy" id="1389203"/>
    <lineage>
        <taxon>Eukaryota</taxon>
        <taxon>Fungi</taxon>
        <taxon>Dikarya</taxon>
        <taxon>Basidiomycota</taxon>
        <taxon>Pucciniomycotina</taxon>
        <taxon>Pucciniomycetes</taxon>
        <taxon>Pucciniales</taxon>
        <taxon>Sphaerophragmiaceae</taxon>
        <taxon>Austropuccinia</taxon>
    </lineage>
</organism>
<dbReference type="OrthoDB" id="2519157at2759"/>
<evidence type="ECO:0000313" key="2">
    <source>
        <dbReference type="Proteomes" id="UP000765509"/>
    </source>
</evidence>
<evidence type="ECO:0000313" key="1">
    <source>
        <dbReference type="EMBL" id="MBW0518639.1"/>
    </source>
</evidence>
<accession>A0A9Q3EC58</accession>